<feature type="region of interest" description="Disordered" evidence="1">
    <location>
        <begin position="1"/>
        <end position="37"/>
    </location>
</feature>
<proteinExistence type="predicted"/>
<dbReference type="AlphaFoldDB" id="A0A6J4QVF2"/>
<protein>
    <submittedName>
        <fullName evidence="2">Uncharacterized protein</fullName>
    </submittedName>
</protein>
<evidence type="ECO:0000313" key="2">
    <source>
        <dbReference type="EMBL" id="CAA9447589.1"/>
    </source>
</evidence>
<gene>
    <name evidence="2" type="ORF">AVDCRST_MAG02-556</name>
</gene>
<reference evidence="2" key="1">
    <citation type="submission" date="2020-02" db="EMBL/GenBank/DDBJ databases">
        <authorList>
            <person name="Meier V. D."/>
        </authorList>
    </citation>
    <scope>NUCLEOTIDE SEQUENCE</scope>
    <source>
        <strain evidence="2">AVDCRST_MAG02</strain>
    </source>
</reference>
<accession>A0A6J4QVF2</accession>
<feature type="non-terminal residue" evidence="2">
    <location>
        <position position="37"/>
    </location>
</feature>
<organism evidence="2">
    <name type="scientific">uncultured Rubrobacteraceae bacterium</name>
    <dbReference type="NCBI Taxonomy" id="349277"/>
    <lineage>
        <taxon>Bacteria</taxon>
        <taxon>Bacillati</taxon>
        <taxon>Actinomycetota</taxon>
        <taxon>Rubrobacteria</taxon>
        <taxon>Rubrobacterales</taxon>
        <taxon>Rubrobacteraceae</taxon>
        <taxon>environmental samples</taxon>
    </lineage>
</organism>
<feature type="compositionally biased region" description="Gly residues" evidence="1">
    <location>
        <begin position="25"/>
        <end position="37"/>
    </location>
</feature>
<sequence>AGGPGGFVEPPHPGSWSIFSRKFGARGGPGTGARSGL</sequence>
<dbReference type="EMBL" id="CADCVH010000017">
    <property type="protein sequence ID" value="CAA9447589.1"/>
    <property type="molecule type" value="Genomic_DNA"/>
</dbReference>
<feature type="non-terminal residue" evidence="2">
    <location>
        <position position="1"/>
    </location>
</feature>
<name>A0A6J4QVF2_9ACTN</name>
<evidence type="ECO:0000256" key="1">
    <source>
        <dbReference type="SAM" id="MobiDB-lite"/>
    </source>
</evidence>